<dbReference type="EnsemblMetazoa" id="XM_026442420">
    <property type="protein sequence ID" value="XP_026298205"/>
    <property type="gene ID" value="LOC113218951"/>
</dbReference>
<reference evidence="3" key="2">
    <citation type="submission" date="2025-04" db="UniProtKB">
        <authorList>
            <consortium name="RefSeq"/>
        </authorList>
    </citation>
    <scope>IDENTIFICATION</scope>
    <source>
        <strain evidence="3">DH4</strain>
        <tissue evidence="3">Whole body</tissue>
    </source>
</reference>
<organism evidence="1">
    <name type="scientific">Apis mellifera</name>
    <name type="common">Honeybee</name>
    <dbReference type="NCBI Taxonomy" id="7460"/>
    <lineage>
        <taxon>Eukaryota</taxon>
        <taxon>Metazoa</taxon>
        <taxon>Ecdysozoa</taxon>
        <taxon>Arthropoda</taxon>
        <taxon>Hexapoda</taxon>
        <taxon>Insecta</taxon>
        <taxon>Pterygota</taxon>
        <taxon>Neoptera</taxon>
        <taxon>Endopterygota</taxon>
        <taxon>Hymenoptera</taxon>
        <taxon>Apocrita</taxon>
        <taxon>Aculeata</taxon>
        <taxon>Apoidea</taxon>
        <taxon>Anthophila</taxon>
        <taxon>Apidae</taxon>
        <taxon>Apis</taxon>
    </lineage>
</organism>
<evidence type="ECO:0000313" key="3">
    <source>
        <dbReference type="RefSeq" id="XP_026298205.1"/>
    </source>
</evidence>
<name>A0A7M7MML0_APIME</name>
<accession>A0A7M7MML0</accession>
<keyword evidence="2" id="KW-1185">Reference proteome</keyword>
<accession>A0A8B8H2I9</accession>
<dbReference type="AlphaFoldDB" id="A0A7M7MML0"/>
<dbReference type="KEGG" id="ame:113218951"/>
<protein>
    <submittedName>
        <fullName evidence="3">Uncharacterized protein LOC113218951</fullName>
    </submittedName>
</protein>
<reference evidence="1" key="1">
    <citation type="submission" date="2021-01" db="UniProtKB">
        <authorList>
            <consortium name="EnsemblMetazoa"/>
        </authorList>
    </citation>
    <scope>IDENTIFICATION</scope>
    <source>
        <strain evidence="1">DH4</strain>
    </source>
</reference>
<evidence type="ECO:0000313" key="2">
    <source>
        <dbReference type="Proteomes" id="UP000005203"/>
    </source>
</evidence>
<proteinExistence type="predicted"/>
<gene>
    <name evidence="3" type="primary">LOC113218951</name>
</gene>
<evidence type="ECO:0000313" key="1">
    <source>
        <dbReference type="EnsemblMetazoa" id="XP_026298205"/>
    </source>
</evidence>
<dbReference type="RefSeq" id="XP_026298205.1">
    <property type="nucleotide sequence ID" value="XM_026442420.1"/>
</dbReference>
<sequence length="157" mass="18799">MTHTRFSATCFLRPIESRIKRKLFCSYLSLVVCTHSVPKVKSPLYWITDYRVSLNHQDKKSYSHHLFRLYRSCIYFRCVGIIDVSSSCTKSEKFTLFFVSRKGIRVKDENINEECCWKLNYERLIENLRLSKGQVYINIHVYIRSIYQVAHCRVREI</sequence>
<dbReference type="GeneID" id="113218951"/>
<dbReference type="Proteomes" id="UP000005203">
    <property type="component" value="Linkage group LG8"/>
</dbReference>